<proteinExistence type="predicted"/>
<dbReference type="Proteomes" id="UP001385389">
    <property type="component" value="Chromosome"/>
</dbReference>
<evidence type="ECO:0000313" key="2">
    <source>
        <dbReference type="Proteomes" id="UP001385389"/>
    </source>
</evidence>
<sequence length="257" mass="29551">MSDINDFADQLQADVISDMAESFFGDRKELDNALEAYAAMVKEFLPVIENLFRAAATLRLLLLDEATADGFCAELGLDPCRIPLAEEAPVLVHESLPFALTGKGRYITCVETAYRGLFDAIRDYLHGRCYNDPKRPGRKRMTMHYKRLEEIADIINEKIHKANNDRSVSSMLRELKNMNPEQMEREDLLGDVCYRKGEGVDSDMCFMPIDFDGYCFPEVVELPPVNEVRPAIKRFCKRVYDDRRDDVRKVMDTFRGR</sequence>
<reference evidence="1 2" key="1">
    <citation type="submission" date="2024-03" db="EMBL/GenBank/DDBJ databases">
        <title>Phenotype and Genome Characterization of a Sulfate-Reducing Bacterium Pseudodesulfovibrio sp. strain 5S69, isolated from Petroleum Reservoir in Tatarstan (Russia).</title>
        <authorList>
            <person name="Bidzhieva S.K."/>
            <person name="Kadnikov V."/>
            <person name="Tourova T.P."/>
            <person name="Samigullina S.R."/>
            <person name="Sokolova D.S."/>
            <person name="Poltaraus A.B."/>
            <person name="Avtukh A.N."/>
            <person name="Tereshina V.M."/>
            <person name="Mardanov A.V."/>
            <person name="Nazina T.N."/>
        </authorList>
    </citation>
    <scope>NUCLEOTIDE SEQUENCE [LARGE SCALE GENOMIC DNA]</scope>
    <source>
        <strain evidence="1 2">5S69</strain>
    </source>
</reference>
<evidence type="ECO:0000313" key="1">
    <source>
        <dbReference type="EMBL" id="WWX21054.1"/>
    </source>
</evidence>
<protein>
    <submittedName>
        <fullName evidence="1">Uncharacterized protein</fullName>
    </submittedName>
</protein>
<dbReference type="RefSeq" id="WP_338666795.1">
    <property type="nucleotide sequence ID" value="NZ_CP146609.1"/>
</dbReference>
<organism evidence="1 2">
    <name type="scientific">Pseudodesulfovibrio methanolicus</name>
    <dbReference type="NCBI Taxonomy" id="3126690"/>
    <lineage>
        <taxon>Bacteria</taxon>
        <taxon>Pseudomonadati</taxon>
        <taxon>Thermodesulfobacteriota</taxon>
        <taxon>Desulfovibrionia</taxon>
        <taxon>Desulfovibrionales</taxon>
        <taxon>Desulfovibrionaceae</taxon>
    </lineage>
</organism>
<name>A0ABZ2IQU9_9BACT</name>
<dbReference type="EMBL" id="CP146609">
    <property type="protein sequence ID" value="WWX21054.1"/>
    <property type="molecule type" value="Genomic_DNA"/>
</dbReference>
<gene>
    <name evidence="1" type="ORF">V8V93_11410</name>
</gene>
<keyword evidence="2" id="KW-1185">Reference proteome</keyword>
<accession>A0ABZ2IQU9</accession>